<comment type="caution">
    <text evidence="1">The sequence shown here is derived from an EMBL/GenBank/DDBJ whole genome shotgun (WGS) entry which is preliminary data.</text>
</comment>
<dbReference type="AlphaFoldDB" id="A0A7X3FMP9"/>
<accession>A0A7X3FMP9</accession>
<keyword evidence="2" id="KW-1185">Reference proteome</keyword>
<dbReference type="Proteomes" id="UP000490800">
    <property type="component" value="Unassembled WGS sequence"/>
</dbReference>
<evidence type="ECO:0000313" key="2">
    <source>
        <dbReference type="Proteomes" id="UP000490800"/>
    </source>
</evidence>
<gene>
    <name evidence="1" type="ORF">EDM21_24155</name>
</gene>
<reference evidence="1 2" key="1">
    <citation type="journal article" date="2019" name="Microorganisms">
        <title>Paenibacillus lutrae sp. nov., A Chitinolytic Species Isolated from A River Otter in Castril Natural Park, Granada, Spain.</title>
        <authorList>
            <person name="Rodriguez M."/>
            <person name="Reina J.C."/>
            <person name="Bejar V."/>
            <person name="Llamas I."/>
        </authorList>
    </citation>
    <scope>NUCLEOTIDE SEQUENCE [LARGE SCALE GENOMIC DNA]</scope>
    <source>
        <strain evidence="1 2">N10</strain>
    </source>
</reference>
<protein>
    <submittedName>
        <fullName evidence="1">Uncharacterized protein</fullName>
    </submittedName>
</protein>
<dbReference type="EMBL" id="RHLK01000029">
    <property type="protein sequence ID" value="MVP02564.1"/>
    <property type="molecule type" value="Genomic_DNA"/>
</dbReference>
<evidence type="ECO:0000313" key="1">
    <source>
        <dbReference type="EMBL" id="MVP02564.1"/>
    </source>
</evidence>
<proteinExistence type="predicted"/>
<name>A0A7X3FMP9_9BACL</name>
<dbReference type="OrthoDB" id="6043530at2"/>
<dbReference type="RefSeq" id="WP_157338909.1">
    <property type="nucleotide sequence ID" value="NZ_RHLK01000029.1"/>
</dbReference>
<organism evidence="1 2">
    <name type="scientific">Paenibacillus lutrae</name>
    <dbReference type="NCBI Taxonomy" id="2078573"/>
    <lineage>
        <taxon>Bacteria</taxon>
        <taxon>Bacillati</taxon>
        <taxon>Bacillota</taxon>
        <taxon>Bacilli</taxon>
        <taxon>Bacillales</taxon>
        <taxon>Paenibacillaceae</taxon>
        <taxon>Paenibacillus</taxon>
    </lineage>
</organism>
<sequence>MPAPGVSAGSAASAASVTAFARLTASIGMLLTISGSEAKDRKNKVYRALTSNDVASLKSGKGISAKNPEGLWSPMDHILNGSQTSALTNDPWISTTTSLTVARGYDSGNGIVAIDLSKVPSPKVHQGALYNKNSDNFDERLAYNRGVWSQEISIFQFIPQGAITGYVK</sequence>